<dbReference type="Pfam" id="PF02535">
    <property type="entry name" value="Zip"/>
    <property type="match status" value="1"/>
</dbReference>
<evidence type="ECO:0000256" key="5">
    <source>
        <dbReference type="ARBA" id="ARBA00022833"/>
    </source>
</evidence>
<comment type="similarity">
    <text evidence="2">Belongs to the ZIP transporter (TC 2.A.5) family.</text>
</comment>
<dbReference type="Proteomes" id="UP000515960">
    <property type="component" value="Chromosome"/>
</dbReference>
<dbReference type="InterPro" id="IPR003689">
    <property type="entry name" value="ZIP"/>
</dbReference>
<gene>
    <name evidence="9" type="ORF">H8790_09630</name>
</gene>
<reference evidence="9 10" key="1">
    <citation type="submission" date="2020-08" db="EMBL/GenBank/DDBJ databases">
        <authorList>
            <person name="Liu C."/>
            <person name="Sun Q."/>
        </authorList>
    </citation>
    <scope>NUCLEOTIDE SEQUENCE [LARGE SCALE GENOMIC DNA]</scope>
    <source>
        <strain evidence="9 10">NSJ-62</strain>
    </source>
</reference>
<feature type="transmembrane region" description="Helical" evidence="8">
    <location>
        <begin position="6"/>
        <end position="29"/>
    </location>
</feature>
<keyword evidence="4 8" id="KW-0812">Transmembrane</keyword>
<dbReference type="GO" id="GO:0005385">
    <property type="term" value="F:zinc ion transmembrane transporter activity"/>
    <property type="evidence" value="ECO:0007669"/>
    <property type="project" value="TreeGrafter"/>
</dbReference>
<sequence length="274" mass="27974">MGVIGSILTITAIAGVGGTGLGGAAATLFRRDSDRTVSLLMSFAAGVMTSVVCFDLLTDALDPANNAGVSNVLAVVLGVLIGYGVIGLLNGWIEGKGEQKRRVMLVNLRGARKKEQSSDREHSRRQLFIAGVVMAAAIALHNMPEGMVIGASFARSGEEASRGGILMAIVIGLHNIPEGVAVAVPLIAGGMGAARAVGITALSGLPTVIGALIGFYLGSMGPMALTLSLSFASGAMLYVVFGELLPEATEMWRSKAPAFAATAGMMVGLIIVYA</sequence>
<comment type="subcellular location">
    <subcellularLocation>
        <location evidence="1">Cell membrane</location>
        <topology evidence="1">Multi-pass membrane protein</topology>
    </subcellularLocation>
</comment>
<dbReference type="GO" id="GO:0005886">
    <property type="term" value="C:plasma membrane"/>
    <property type="evidence" value="ECO:0007669"/>
    <property type="project" value="UniProtKB-SubCell"/>
</dbReference>
<dbReference type="RefSeq" id="WP_187332317.1">
    <property type="nucleotide sequence ID" value="NZ_CP060490.1"/>
</dbReference>
<evidence type="ECO:0000256" key="4">
    <source>
        <dbReference type="ARBA" id="ARBA00022692"/>
    </source>
</evidence>
<feature type="transmembrane region" description="Helical" evidence="8">
    <location>
        <begin position="256"/>
        <end position="273"/>
    </location>
</feature>
<feature type="transmembrane region" description="Helical" evidence="8">
    <location>
        <begin position="69"/>
        <end position="93"/>
    </location>
</feature>
<protein>
    <submittedName>
        <fullName evidence="9">ZIP family metal transporter</fullName>
    </submittedName>
</protein>
<organism evidence="9 10">
    <name type="scientific">Oscillibacter hominis</name>
    <dbReference type="NCBI Taxonomy" id="2763056"/>
    <lineage>
        <taxon>Bacteria</taxon>
        <taxon>Bacillati</taxon>
        <taxon>Bacillota</taxon>
        <taxon>Clostridia</taxon>
        <taxon>Eubacteriales</taxon>
        <taxon>Oscillospiraceae</taxon>
        <taxon>Oscillibacter</taxon>
    </lineage>
</organism>
<feature type="transmembrane region" description="Helical" evidence="8">
    <location>
        <begin position="36"/>
        <end position="57"/>
    </location>
</feature>
<dbReference type="PANTHER" id="PTHR11040">
    <property type="entry name" value="ZINC/IRON TRANSPORTER"/>
    <property type="match status" value="1"/>
</dbReference>
<evidence type="ECO:0000256" key="8">
    <source>
        <dbReference type="SAM" id="Phobius"/>
    </source>
</evidence>
<evidence type="ECO:0000256" key="7">
    <source>
        <dbReference type="ARBA" id="ARBA00023136"/>
    </source>
</evidence>
<evidence type="ECO:0000256" key="2">
    <source>
        <dbReference type="ARBA" id="ARBA00006939"/>
    </source>
</evidence>
<evidence type="ECO:0000256" key="1">
    <source>
        <dbReference type="ARBA" id="ARBA00004651"/>
    </source>
</evidence>
<keyword evidence="10" id="KW-1185">Reference proteome</keyword>
<keyword evidence="6 8" id="KW-1133">Transmembrane helix</keyword>
<proteinExistence type="inferred from homology"/>
<keyword evidence="3" id="KW-1003">Cell membrane</keyword>
<dbReference type="EMBL" id="CP060490">
    <property type="protein sequence ID" value="QNL43726.1"/>
    <property type="molecule type" value="Genomic_DNA"/>
</dbReference>
<dbReference type="AlphaFoldDB" id="A0A7G9B2E5"/>
<keyword evidence="7 8" id="KW-0472">Membrane</keyword>
<evidence type="ECO:0000313" key="10">
    <source>
        <dbReference type="Proteomes" id="UP000515960"/>
    </source>
</evidence>
<evidence type="ECO:0000256" key="6">
    <source>
        <dbReference type="ARBA" id="ARBA00022989"/>
    </source>
</evidence>
<name>A0A7G9B2E5_9FIRM</name>
<evidence type="ECO:0000313" key="9">
    <source>
        <dbReference type="EMBL" id="QNL43726.1"/>
    </source>
</evidence>
<accession>A0A7G9B2E5</accession>
<feature type="transmembrane region" description="Helical" evidence="8">
    <location>
        <begin position="164"/>
        <end position="184"/>
    </location>
</feature>
<feature type="transmembrane region" description="Helical" evidence="8">
    <location>
        <begin position="127"/>
        <end position="144"/>
    </location>
</feature>
<keyword evidence="5" id="KW-0862">Zinc</keyword>
<feature type="transmembrane region" description="Helical" evidence="8">
    <location>
        <begin position="196"/>
        <end position="217"/>
    </location>
</feature>
<feature type="transmembrane region" description="Helical" evidence="8">
    <location>
        <begin position="223"/>
        <end position="244"/>
    </location>
</feature>
<evidence type="ECO:0000256" key="3">
    <source>
        <dbReference type="ARBA" id="ARBA00022475"/>
    </source>
</evidence>
<dbReference type="PANTHER" id="PTHR11040:SF211">
    <property type="entry name" value="ZINC TRANSPORTER ZIP11"/>
    <property type="match status" value="1"/>
</dbReference>
<dbReference type="KEGG" id="ohi:H8790_09630"/>